<evidence type="ECO:0000313" key="2">
    <source>
        <dbReference type="Proteomes" id="UP000646911"/>
    </source>
</evidence>
<evidence type="ECO:0000313" key="1">
    <source>
        <dbReference type="EMBL" id="MBC3908106.1"/>
    </source>
</evidence>
<keyword evidence="2" id="KW-1185">Reference proteome</keyword>
<reference evidence="1 2" key="1">
    <citation type="submission" date="2020-08" db="EMBL/GenBank/DDBJ databases">
        <title>Novel species isolated from subtropical streams in China.</title>
        <authorList>
            <person name="Lu H."/>
        </authorList>
    </citation>
    <scope>NUCLEOTIDE SEQUENCE [LARGE SCALE GENOMIC DNA]</scope>
    <source>
        <strain evidence="1 2">NL8W</strain>
    </source>
</reference>
<gene>
    <name evidence="1" type="ORF">H8L47_11115</name>
</gene>
<dbReference type="Proteomes" id="UP000646911">
    <property type="component" value="Unassembled WGS sequence"/>
</dbReference>
<protein>
    <submittedName>
        <fullName evidence="1">Uncharacterized protein</fullName>
    </submittedName>
</protein>
<sequence length="224" mass="24823">MVFNAKYGRSGNIDIEIHFIRGEKVIKRFVKSGLLISALVAPTVYAALADAPVVFKENDWRVVRSVDMMTDKVSCTGLLGEGFETQLTEDTLYIKIKGGVDSVTLRFGDKEARPMRLASQTEKNVRSVTLTGAEFQELIQSERLRVEVLTMLQQLVAKDINTKGVRQVVENIRAGCPVPAPKEVAATADARKSIEPVCSKLVVDRMRLAKLKDSQIALICKDEK</sequence>
<comment type="caution">
    <text evidence="1">The sequence shown here is derived from an EMBL/GenBank/DDBJ whole genome shotgun (WGS) entry which is preliminary data.</text>
</comment>
<dbReference type="RefSeq" id="WP_186953653.1">
    <property type="nucleotide sequence ID" value="NZ_JACOFX010000004.1"/>
</dbReference>
<name>A0ABR6Z8K6_9BURK</name>
<proteinExistence type="predicted"/>
<dbReference type="EMBL" id="JACOFX010000004">
    <property type="protein sequence ID" value="MBC3908106.1"/>
    <property type="molecule type" value="Genomic_DNA"/>
</dbReference>
<accession>A0ABR6Z8K6</accession>
<organism evidence="1 2">
    <name type="scientific">Undibacterium umbellatum</name>
    <dbReference type="NCBI Taxonomy" id="2762300"/>
    <lineage>
        <taxon>Bacteria</taxon>
        <taxon>Pseudomonadati</taxon>
        <taxon>Pseudomonadota</taxon>
        <taxon>Betaproteobacteria</taxon>
        <taxon>Burkholderiales</taxon>
        <taxon>Oxalobacteraceae</taxon>
        <taxon>Undibacterium</taxon>
    </lineage>
</organism>